<feature type="transmembrane region" description="Helical" evidence="3">
    <location>
        <begin position="388"/>
        <end position="410"/>
    </location>
</feature>
<dbReference type="Proteomes" id="UP000000933">
    <property type="component" value="Chromosome"/>
</dbReference>
<dbReference type="AlphaFoldDB" id="D5HCU2"/>
<dbReference type="HOGENOM" id="CLU_012893_6_3_10"/>
<dbReference type="KEGG" id="srm:SRM_02926"/>
<feature type="region of interest" description="Disordered" evidence="2">
    <location>
        <begin position="35"/>
        <end position="56"/>
    </location>
</feature>
<keyword evidence="1" id="KW-0813">Transport</keyword>
<dbReference type="NCBIfam" id="TIGR00797">
    <property type="entry name" value="matE"/>
    <property type="match status" value="1"/>
</dbReference>
<feature type="compositionally biased region" description="Basic residues" evidence="2">
    <location>
        <begin position="42"/>
        <end position="56"/>
    </location>
</feature>
<dbReference type="PANTHER" id="PTHR43298">
    <property type="entry name" value="MULTIDRUG RESISTANCE PROTEIN NORM-RELATED"/>
    <property type="match status" value="1"/>
</dbReference>
<dbReference type="GO" id="GO:0015297">
    <property type="term" value="F:antiporter activity"/>
    <property type="evidence" value="ECO:0007669"/>
    <property type="project" value="InterPro"/>
</dbReference>
<reference evidence="4 5" key="1">
    <citation type="journal article" date="2010" name="ISME J.">
        <title>Fine-scale evolution: genomic, phenotypic and ecological differentiation in two coexisting Salinibacter ruber strains.</title>
        <authorList>
            <person name="Pena A."/>
            <person name="Teeling H."/>
            <person name="Huerta-Cepas J."/>
            <person name="Santos F."/>
            <person name="Yarza P."/>
            <person name="Brito-Echeverria J."/>
            <person name="Lucio M."/>
            <person name="Schmitt-Kopplin P."/>
            <person name="Meseguer I."/>
            <person name="Schenowitz C."/>
            <person name="Dossat C."/>
            <person name="Barbe V."/>
            <person name="Dopazo J."/>
            <person name="Rossello-Mora R."/>
            <person name="Schuler M."/>
            <person name="Glockner F.O."/>
            <person name="Amann R."/>
            <person name="Gabaldon T."/>
            <person name="Anton J."/>
        </authorList>
    </citation>
    <scope>NUCLEOTIDE SEQUENCE [LARGE SCALE GENOMIC DNA]</scope>
    <source>
        <strain evidence="4 5">M8</strain>
    </source>
</reference>
<evidence type="ECO:0000313" key="5">
    <source>
        <dbReference type="Proteomes" id="UP000000933"/>
    </source>
</evidence>
<gene>
    <name evidence="4" type="primary">mdtK</name>
    <name evidence="4" type="ordered locus">SRM_02926</name>
</gene>
<feature type="transmembrane region" description="Helical" evidence="3">
    <location>
        <begin position="328"/>
        <end position="345"/>
    </location>
</feature>
<dbReference type="EMBL" id="FP565814">
    <property type="protein sequence ID" value="CBH25847.1"/>
    <property type="molecule type" value="Genomic_DNA"/>
</dbReference>
<name>D5HCU2_SALRM</name>
<dbReference type="PANTHER" id="PTHR43298:SF2">
    <property type="entry name" value="FMN_FAD EXPORTER YEEO-RELATED"/>
    <property type="match status" value="1"/>
</dbReference>
<sequence length="612" mass="64455">MGSLWAFIASSVSALYELQSAYRAPLRRSSSQYGHNMPVHWRGTKGGRRRRARRRPSLPWGVARLSHRCLRADRVDTPERRHDVRAGTPERDDCEREVLPKRARLPVGVTNGSSGPALDGAINQAFSLSATSVFSAALYREFRATLRLAGPVVAAQLAHISMSFVDTVMVGRLGPEALAGVALGHTVFFFFAIMGMGMVRAVGPMVSQAVGAEAPAAAGRSVRQGLWLAGGLGAVVLLILSTIEPVLRWTGQEPATIDGATAYLDAIRWGILPFLGFAALRSFVEGLSRPLPVTIIAFVGVGVNIAANEVLMFGYWGLPALGLAGTGWASTIVFSVLFGLLALFVHRTAPFADYEVFTRLREPDAAYLRELVWVGAPMGASRGVESSLFMVTTVMMGTLGTTALAAHQVALQCAAFAFMVPLGIGMAGTVRVGQAAGAQDEAGARRAGGMAMGLATLFMAGTATLFWTLPRPIVGLYLDLSDPGNTEVIALAVQLLGVAAVFQLFDGLQVAAHGALQGLKDTRVPMGIAVGTYWGIGLVTGYLWGVRGGGGPEALWWGLVTGLAAASVLLLARFHRQVGRAVEEEAVPTGSNGAAPPASAVEVPAEEETRSG</sequence>
<accession>D5HCU2</accession>
<feature type="transmembrane region" description="Helical" evidence="3">
    <location>
        <begin position="489"/>
        <end position="512"/>
    </location>
</feature>
<feature type="transmembrane region" description="Helical" evidence="3">
    <location>
        <begin position="226"/>
        <end position="246"/>
    </location>
</feature>
<reference evidence="5" key="2">
    <citation type="submission" date="2010-04" db="EMBL/GenBank/DDBJ databases">
        <title>Genome sequence of Salinibacter ruber M8.</title>
        <authorList>
            <consortium name="Genoscope"/>
        </authorList>
    </citation>
    <scope>NUCLEOTIDE SEQUENCE [LARGE SCALE GENOMIC DNA]</scope>
    <source>
        <strain evidence="5">M8</strain>
    </source>
</reference>
<dbReference type="GO" id="GO:0042910">
    <property type="term" value="F:xenobiotic transmembrane transporter activity"/>
    <property type="evidence" value="ECO:0007669"/>
    <property type="project" value="InterPro"/>
</dbReference>
<feature type="transmembrane region" description="Helical" evidence="3">
    <location>
        <begin position="266"/>
        <end position="284"/>
    </location>
</feature>
<feature type="compositionally biased region" description="Low complexity" evidence="2">
    <location>
        <begin position="594"/>
        <end position="603"/>
    </location>
</feature>
<proteinExistence type="predicted"/>
<keyword evidence="3" id="KW-0472">Membrane</keyword>
<dbReference type="CDD" id="cd13131">
    <property type="entry name" value="MATE_NorM_like"/>
    <property type="match status" value="1"/>
</dbReference>
<organism evidence="4 5">
    <name type="scientific">Salinibacter ruber (strain M8)</name>
    <dbReference type="NCBI Taxonomy" id="761659"/>
    <lineage>
        <taxon>Bacteria</taxon>
        <taxon>Pseudomonadati</taxon>
        <taxon>Rhodothermota</taxon>
        <taxon>Rhodothermia</taxon>
        <taxon>Rhodothermales</taxon>
        <taxon>Salinibacteraceae</taxon>
        <taxon>Salinibacter</taxon>
    </lineage>
</organism>
<evidence type="ECO:0000256" key="2">
    <source>
        <dbReference type="SAM" id="MobiDB-lite"/>
    </source>
</evidence>
<feature type="transmembrane region" description="Helical" evidence="3">
    <location>
        <begin position="416"/>
        <end position="437"/>
    </location>
</feature>
<dbReference type="Pfam" id="PF01554">
    <property type="entry name" value="MatE"/>
    <property type="match status" value="2"/>
</dbReference>
<feature type="region of interest" description="Disordered" evidence="2">
    <location>
        <begin position="585"/>
        <end position="612"/>
    </location>
</feature>
<feature type="transmembrane region" description="Helical" evidence="3">
    <location>
        <begin position="177"/>
        <end position="199"/>
    </location>
</feature>
<evidence type="ECO:0000313" key="4">
    <source>
        <dbReference type="EMBL" id="CBH25847.1"/>
    </source>
</evidence>
<dbReference type="InterPro" id="IPR050222">
    <property type="entry name" value="MATE_MdtK"/>
</dbReference>
<dbReference type="InterPro" id="IPR002528">
    <property type="entry name" value="MATE_fam"/>
</dbReference>
<feature type="transmembrane region" description="Helical" evidence="3">
    <location>
        <begin position="449"/>
        <end position="469"/>
    </location>
</feature>
<keyword evidence="3" id="KW-0812">Transmembrane</keyword>
<evidence type="ECO:0000256" key="1">
    <source>
        <dbReference type="ARBA" id="ARBA00022448"/>
    </source>
</evidence>
<feature type="transmembrane region" description="Helical" evidence="3">
    <location>
        <begin position="291"/>
        <end position="316"/>
    </location>
</feature>
<evidence type="ECO:0000256" key="3">
    <source>
        <dbReference type="SAM" id="Phobius"/>
    </source>
</evidence>
<keyword evidence="3" id="KW-1133">Transmembrane helix</keyword>
<protein>
    <submittedName>
        <fullName evidence="4">Multidrug resistance protein</fullName>
    </submittedName>
</protein>
<feature type="transmembrane region" description="Helical" evidence="3">
    <location>
        <begin position="555"/>
        <end position="572"/>
    </location>
</feature>
<dbReference type="GO" id="GO:0005886">
    <property type="term" value="C:plasma membrane"/>
    <property type="evidence" value="ECO:0007669"/>
    <property type="project" value="TreeGrafter"/>
</dbReference>
<feature type="transmembrane region" description="Helical" evidence="3">
    <location>
        <begin position="524"/>
        <end position="543"/>
    </location>
</feature>